<dbReference type="AlphaFoldDB" id="A0A1F7WZR4"/>
<organism evidence="3 4">
    <name type="scientific">Candidatus Woesebacteria bacterium RBG_13_34_9</name>
    <dbReference type="NCBI Taxonomy" id="1802477"/>
    <lineage>
        <taxon>Bacteria</taxon>
        <taxon>Candidatus Woeseibacteriota</taxon>
    </lineage>
</organism>
<feature type="signal peptide" evidence="2">
    <location>
        <begin position="1"/>
        <end position="25"/>
    </location>
</feature>
<feature type="chain" id="PRO_5009533655" description="DUF5667 domain-containing protein" evidence="2">
    <location>
        <begin position="26"/>
        <end position="203"/>
    </location>
</feature>
<sequence>MKKLLTACFVSILFIQFFLILPAYASVPTTNPNYTNKQEKQSLLQQNRVELQQRLEEKKASKEAQLTEKNRVRLRFYWGRLKIRLEAYIGRLEILIQRIENRIAYIKENNENINTDKIEATLQDAKDKLAEASSLLDTEDTNFENLLTLNSPKDVLKQIKDDIKEIKSILVEVHGLLVKVIGDIKGLRVGQSGKISPTLSPTP</sequence>
<dbReference type="Proteomes" id="UP000179219">
    <property type="component" value="Unassembled WGS sequence"/>
</dbReference>
<evidence type="ECO:0000313" key="4">
    <source>
        <dbReference type="Proteomes" id="UP000179219"/>
    </source>
</evidence>
<keyword evidence="2" id="KW-0732">Signal</keyword>
<protein>
    <recommendedName>
        <fullName evidence="5">DUF5667 domain-containing protein</fullName>
    </recommendedName>
</protein>
<gene>
    <name evidence="3" type="ORF">A2159_02000</name>
</gene>
<proteinExistence type="predicted"/>
<feature type="coiled-coil region" evidence="1">
    <location>
        <begin position="96"/>
        <end position="142"/>
    </location>
</feature>
<evidence type="ECO:0000256" key="1">
    <source>
        <dbReference type="SAM" id="Coils"/>
    </source>
</evidence>
<name>A0A1F7WZR4_9BACT</name>
<comment type="caution">
    <text evidence="3">The sequence shown here is derived from an EMBL/GenBank/DDBJ whole genome shotgun (WGS) entry which is preliminary data.</text>
</comment>
<reference evidence="3 4" key="1">
    <citation type="journal article" date="2016" name="Nat. Commun.">
        <title>Thousands of microbial genomes shed light on interconnected biogeochemical processes in an aquifer system.</title>
        <authorList>
            <person name="Anantharaman K."/>
            <person name="Brown C.T."/>
            <person name="Hug L.A."/>
            <person name="Sharon I."/>
            <person name="Castelle C.J."/>
            <person name="Probst A.J."/>
            <person name="Thomas B.C."/>
            <person name="Singh A."/>
            <person name="Wilkins M.J."/>
            <person name="Karaoz U."/>
            <person name="Brodie E.L."/>
            <person name="Williams K.H."/>
            <person name="Hubbard S.S."/>
            <person name="Banfield J.F."/>
        </authorList>
    </citation>
    <scope>NUCLEOTIDE SEQUENCE [LARGE SCALE GENOMIC DNA]</scope>
</reference>
<keyword evidence="1" id="KW-0175">Coiled coil</keyword>
<evidence type="ECO:0000256" key="2">
    <source>
        <dbReference type="SAM" id="SignalP"/>
    </source>
</evidence>
<accession>A0A1F7WZR4</accession>
<evidence type="ECO:0000313" key="3">
    <source>
        <dbReference type="EMBL" id="OGM08306.1"/>
    </source>
</evidence>
<evidence type="ECO:0008006" key="5">
    <source>
        <dbReference type="Google" id="ProtNLM"/>
    </source>
</evidence>
<feature type="coiled-coil region" evidence="1">
    <location>
        <begin position="34"/>
        <end position="72"/>
    </location>
</feature>
<dbReference type="EMBL" id="MGFP01000055">
    <property type="protein sequence ID" value="OGM08306.1"/>
    <property type="molecule type" value="Genomic_DNA"/>
</dbReference>